<dbReference type="OrthoDB" id="5918878at2759"/>
<evidence type="ECO:0000313" key="2">
    <source>
        <dbReference type="Proteomes" id="UP000055024"/>
    </source>
</evidence>
<name>A0A0V1GYI6_9BILA</name>
<protein>
    <submittedName>
        <fullName evidence="1">Uncharacterized protein</fullName>
    </submittedName>
</protein>
<evidence type="ECO:0000313" key="1">
    <source>
        <dbReference type="EMBL" id="KRZ03426.1"/>
    </source>
</evidence>
<gene>
    <name evidence="1" type="ORF">T11_1107</name>
</gene>
<accession>A0A0V1GYI6</accession>
<dbReference type="AlphaFoldDB" id="A0A0V1GYI6"/>
<dbReference type="Proteomes" id="UP000055024">
    <property type="component" value="Unassembled WGS sequence"/>
</dbReference>
<dbReference type="EMBL" id="JYDP01000193">
    <property type="protein sequence ID" value="KRZ03426.1"/>
    <property type="molecule type" value="Genomic_DNA"/>
</dbReference>
<organism evidence="1 2">
    <name type="scientific">Trichinella zimbabwensis</name>
    <dbReference type="NCBI Taxonomy" id="268475"/>
    <lineage>
        <taxon>Eukaryota</taxon>
        <taxon>Metazoa</taxon>
        <taxon>Ecdysozoa</taxon>
        <taxon>Nematoda</taxon>
        <taxon>Enoplea</taxon>
        <taxon>Dorylaimia</taxon>
        <taxon>Trichinellida</taxon>
        <taxon>Trichinellidae</taxon>
        <taxon>Trichinella</taxon>
    </lineage>
</organism>
<proteinExistence type="predicted"/>
<keyword evidence="2" id="KW-1185">Reference proteome</keyword>
<reference evidence="1 2" key="1">
    <citation type="submission" date="2015-01" db="EMBL/GenBank/DDBJ databases">
        <title>Evolution of Trichinella species and genotypes.</title>
        <authorList>
            <person name="Korhonen P.K."/>
            <person name="Edoardo P."/>
            <person name="Giuseppe L.R."/>
            <person name="Gasser R.B."/>
        </authorList>
    </citation>
    <scope>NUCLEOTIDE SEQUENCE [LARGE SCALE GENOMIC DNA]</scope>
    <source>
        <strain evidence="1">ISS1029</strain>
    </source>
</reference>
<comment type="caution">
    <text evidence="1">The sequence shown here is derived from an EMBL/GenBank/DDBJ whole genome shotgun (WGS) entry which is preliminary data.</text>
</comment>
<sequence>MTGGDLEKSQNYNEPGAEIGSLLFGCKRVTDGQLSNAERCRDGRLRDVFLGYRDLLVDANQFHFEEDLPAAQLRDGICPAL</sequence>